<dbReference type="AlphaFoldDB" id="A0A812DHU3"/>
<feature type="compositionally biased region" description="Polar residues" evidence="1">
    <location>
        <begin position="64"/>
        <end position="83"/>
    </location>
</feature>
<dbReference type="Proteomes" id="UP000597762">
    <property type="component" value="Unassembled WGS sequence"/>
</dbReference>
<keyword evidence="3" id="KW-1185">Reference proteome</keyword>
<dbReference type="EMBL" id="CAHIKZ030003815">
    <property type="protein sequence ID" value="CAE1304435.1"/>
    <property type="molecule type" value="Genomic_DNA"/>
</dbReference>
<comment type="caution">
    <text evidence="2">The sequence shown here is derived from an EMBL/GenBank/DDBJ whole genome shotgun (WGS) entry which is preliminary data.</text>
</comment>
<name>A0A812DHU3_ACAPH</name>
<feature type="region of interest" description="Disordered" evidence="1">
    <location>
        <begin position="258"/>
        <end position="287"/>
    </location>
</feature>
<accession>A0A812DHU3</accession>
<sequence>MTAASRSIPQHLLVLRRLEIGCDNGEKCASPLPRLLRLRGKGFVATTGTSAEDGQGSHDPPPSSTASANTKRAASHAKSTSAPDNAHRKPAIQRHGRSLCAHHEGDYVRVAEKPDARAVINQLLRVPPLQHRPPASRPWLPRPREYITQSTSSAISCPTADPISGRARRRTISLNFGLAFRARRGRCRSRSAVSSTRILPRVPTPYGGASPTPRQRAYPADPVLATAINWYAGNYKNGGGAYSVGEALSRPICRSSTPMPEGGPISTARCASPDYSSTGHAPRGRSADRICRSDGLRIRRISATFARLTCPNCSPRPSRRHRRAFFDLFQRYRAGAAEHHRNVNLTPEIARTPRWASPSPIHRRSPAQPVGRSITSWKITDGFPAPAAQDICKPVLPHRAGDLRRVQPEQPERPTISSTYSRSTRIDLHRWVRYRGKLIAGAIRSGLSGNLTLRTLVNIRRFITDTGLLHDPQ</sequence>
<evidence type="ECO:0000313" key="2">
    <source>
        <dbReference type="EMBL" id="CAE1304435.1"/>
    </source>
</evidence>
<reference evidence="2" key="1">
    <citation type="submission" date="2021-01" db="EMBL/GenBank/DDBJ databases">
        <authorList>
            <person name="Li R."/>
            <person name="Bekaert M."/>
        </authorList>
    </citation>
    <scope>NUCLEOTIDE SEQUENCE</scope>
    <source>
        <strain evidence="2">Farmed</strain>
    </source>
</reference>
<evidence type="ECO:0000256" key="1">
    <source>
        <dbReference type="SAM" id="MobiDB-lite"/>
    </source>
</evidence>
<feature type="region of interest" description="Disordered" evidence="1">
    <location>
        <begin position="46"/>
        <end position="95"/>
    </location>
</feature>
<proteinExistence type="predicted"/>
<gene>
    <name evidence="2" type="ORF">SPHA_57016</name>
</gene>
<organism evidence="2 3">
    <name type="scientific">Acanthosepion pharaonis</name>
    <name type="common">Pharaoh cuttlefish</name>
    <name type="synonym">Sepia pharaonis</name>
    <dbReference type="NCBI Taxonomy" id="158019"/>
    <lineage>
        <taxon>Eukaryota</taxon>
        <taxon>Metazoa</taxon>
        <taxon>Spiralia</taxon>
        <taxon>Lophotrochozoa</taxon>
        <taxon>Mollusca</taxon>
        <taxon>Cephalopoda</taxon>
        <taxon>Coleoidea</taxon>
        <taxon>Decapodiformes</taxon>
        <taxon>Sepiida</taxon>
        <taxon>Sepiina</taxon>
        <taxon>Sepiidae</taxon>
        <taxon>Acanthosepion</taxon>
    </lineage>
</organism>
<evidence type="ECO:0000313" key="3">
    <source>
        <dbReference type="Proteomes" id="UP000597762"/>
    </source>
</evidence>
<protein>
    <submittedName>
        <fullName evidence="2">Uncharacterized protein</fullName>
    </submittedName>
</protein>